<protein>
    <submittedName>
        <fullName evidence="8">LITAF domain-containing protein</fullName>
    </submittedName>
</protein>
<keyword evidence="4" id="KW-1133">Transmembrane helix</keyword>
<keyword evidence="5" id="KW-0472">Membrane</keyword>
<reference evidence="8" key="1">
    <citation type="submission" date="2016-11" db="UniProtKB">
        <authorList>
            <consortium name="WormBaseParasite"/>
        </authorList>
    </citation>
    <scope>IDENTIFICATION</scope>
</reference>
<organism evidence="7 8">
    <name type="scientific">Steinernema glaseri</name>
    <dbReference type="NCBI Taxonomy" id="37863"/>
    <lineage>
        <taxon>Eukaryota</taxon>
        <taxon>Metazoa</taxon>
        <taxon>Ecdysozoa</taxon>
        <taxon>Nematoda</taxon>
        <taxon>Chromadorea</taxon>
        <taxon>Rhabditida</taxon>
        <taxon>Tylenchina</taxon>
        <taxon>Panagrolaimomorpha</taxon>
        <taxon>Strongyloidoidea</taxon>
        <taxon>Steinernematidae</taxon>
        <taxon>Steinernema</taxon>
    </lineage>
</organism>
<evidence type="ECO:0000256" key="3">
    <source>
        <dbReference type="ARBA" id="ARBA00022692"/>
    </source>
</evidence>
<proteinExistence type="inferred from homology"/>
<evidence type="ECO:0000256" key="2">
    <source>
        <dbReference type="ARBA" id="ARBA00009530"/>
    </source>
</evidence>
<evidence type="ECO:0000256" key="6">
    <source>
        <dbReference type="SAM" id="MobiDB-lite"/>
    </source>
</evidence>
<evidence type="ECO:0000256" key="5">
    <source>
        <dbReference type="ARBA" id="ARBA00023136"/>
    </source>
</evidence>
<sequence length="131" mass="14799">MVCHEHNVCLEACLSIFFPPIAVWVHQGECCSHVLVNWLLNMLSFGILGMVHAVWFCFVREDDCVLCGEHHNTVVIVEQHVHQPAMNPCHADGPPPPAQPVRSHPNMEPEGYYDQPPPAYNETPYTKRGCE</sequence>
<name>A0A1I8AN60_9BILA</name>
<keyword evidence="7" id="KW-1185">Reference proteome</keyword>
<evidence type="ECO:0000256" key="4">
    <source>
        <dbReference type="ARBA" id="ARBA00022989"/>
    </source>
</evidence>
<accession>A0A1I8AN60</accession>
<dbReference type="WBParaSite" id="L893_g732.t1">
    <property type="protein sequence ID" value="L893_g732.t1"/>
    <property type="gene ID" value="L893_g732"/>
</dbReference>
<evidence type="ECO:0000313" key="8">
    <source>
        <dbReference type="WBParaSite" id="L893_g732.t1"/>
    </source>
</evidence>
<dbReference type="Pfam" id="PF01679">
    <property type="entry name" value="Pmp3"/>
    <property type="match status" value="1"/>
</dbReference>
<dbReference type="InterPro" id="IPR000612">
    <property type="entry name" value="PMP3"/>
</dbReference>
<dbReference type="GO" id="GO:0016020">
    <property type="term" value="C:membrane"/>
    <property type="evidence" value="ECO:0007669"/>
    <property type="project" value="UniProtKB-SubCell"/>
</dbReference>
<comment type="subcellular location">
    <subcellularLocation>
        <location evidence="1">Membrane</location>
    </subcellularLocation>
</comment>
<comment type="similarity">
    <text evidence="2">Belongs to the UPF0057 (PMP3) family.</text>
</comment>
<feature type="region of interest" description="Disordered" evidence="6">
    <location>
        <begin position="87"/>
        <end position="131"/>
    </location>
</feature>
<evidence type="ECO:0000256" key="1">
    <source>
        <dbReference type="ARBA" id="ARBA00004370"/>
    </source>
</evidence>
<dbReference type="AlphaFoldDB" id="A0A1I8AN60"/>
<evidence type="ECO:0000313" key="7">
    <source>
        <dbReference type="Proteomes" id="UP000095287"/>
    </source>
</evidence>
<keyword evidence="3" id="KW-0812">Transmembrane</keyword>
<dbReference type="Proteomes" id="UP000095287">
    <property type="component" value="Unplaced"/>
</dbReference>